<feature type="region of interest" description="Disordered" evidence="3">
    <location>
        <begin position="328"/>
        <end position="369"/>
    </location>
</feature>
<organism evidence="5 6">
    <name type="scientific">Salix viminalis</name>
    <name type="common">Common osier</name>
    <name type="synonym">Basket willow</name>
    <dbReference type="NCBI Taxonomy" id="40686"/>
    <lineage>
        <taxon>Eukaryota</taxon>
        <taxon>Viridiplantae</taxon>
        <taxon>Streptophyta</taxon>
        <taxon>Embryophyta</taxon>
        <taxon>Tracheophyta</taxon>
        <taxon>Spermatophyta</taxon>
        <taxon>Magnoliopsida</taxon>
        <taxon>eudicotyledons</taxon>
        <taxon>Gunneridae</taxon>
        <taxon>Pentapetalae</taxon>
        <taxon>rosids</taxon>
        <taxon>fabids</taxon>
        <taxon>Malpighiales</taxon>
        <taxon>Salicaceae</taxon>
        <taxon>Saliceae</taxon>
        <taxon>Salix</taxon>
    </lineage>
</organism>
<dbReference type="OrthoDB" id="434939at2759"/>
<keyword evidence="2" id="KW-0539">Nucleus</keyword>
<proteinExistence type="predicted"/>
<feature type="compositionally biased region" description="Basic and acidic residues" evidence="3">
    <location>
        <begin position="328"/>
        <end position="337"/>
    </location>
</feature>
<evidence type="ECO:0000256" key="2">
    <source>
        <dbReference type="ARBA" id="ARBA00023242"/>
    </source>
</evidence>
<dbReference type="GO" id="GO:0005634">
    <property type="term" value="C:nucleus"/>
    <property type="evidence" value="ECO:0007669"/>
    <property type="project" value="UniProtKB-SubCell"/>
</dbReference>
<dbReference type="InterPro" id="IPR013894">
    <property type="entry name" value="RMI1_OB"/>
</dbReference>
<feature type="compositionally biased region" description="Basic and acidic residues" evidence="3">
    <location>
        <begin position="301"/>
        <end position="311"/>
    </location>
</feature>
<sequence length="537" mass="59928">MDRLAESSSKAAEAVLEILRTRGWSLGDIDQLNALIIIHSALSDDGDPCTVANSVESELLNMDLRSIGFKSLPDPNLLNKTSYLQGPKILQISAVRDISVSSIEGFSNSSNRRLLKLRLTDGHNEITAIEYSHVPSIPNDIVPGSKVRLENKAPVHNCIVCLNPRVITVIGGIVQSLHEEWKMNQKYSGISRSSLRLSQETDNGGPPRFEKLQIRAPSRGSSQKAILLGGHRGLFFHAQLHFNLFSILLLNAINCLKHFCCFSISYEEKANIPDYSKSTSNSTVQISTETSGNTKVLPLDAQRKADSVDGKVRGASLRASYKENPRNFQWKSKEDYHGSSSKSNAPTVAKTSGNSEQRPMDSEQKVDDDKAKIVSLNESLEQKPNDSSARQKEVIETVPVQNQAASQKLLLKMNHRPNQGAWQPKSQKYRGKNKQEESQVFTLEEWEKSNAGPKRLTNNDLPDTSCDEDLASKLQYQLDVEDFQVHGRTHNTVVEDIRLSMFNYERDGNRVHEMEHGGRGRGGGRGRARARGRRRYS</sequence>
<protein>
    <recommendedName>
        <fullName evidence="4">RecQ mediated genome instability protein 1 OB-fold domain-containing protein</fullName>
    </recommendedName>
</protein>
<evidence type="ECO:0000313" key="5">
    <source>
        <dbReference type="EMBL" id="KAJ6673712.1"/>
    </source>
</evidence>
<feature type="compositionally biased region" description="Polar residues" evidence="3">
    <location>
        <begin position="338"/>
        <end position="357"/>
    </location>
</feature>
<comment type="caution">
    <text evidence="5">The sequence shown here is derived from an EMBL/GenBank/DDBJ whole genome shotgun (WGS) entry which is preliminary data.</text>
</comment>
<feature type="region of interest" description="Disordered" evidence="3">
    <location>
        <begin position="286"/>
        <end position="311"/>
    </location>
</feature>
<dbReference type="AlphaFoldDB" id="A0A9Q0SDR9"/>
<comment type="subcellular location">
    <subcellularLocation>
        <location evidence="1">Nucleus</location>
    </subcellularLocation>
</comment>
<evidence type="ECO:0000313" key="6">
    <source>
        <dbReference type="Proteomes" id="UP001151529"/>
    </source>
</evidence>
<keyword evidence="6" id="KW-1185">Reference proteome</keyword>
<feature type="compositionally biased region" description="Basic residues" evidence="3">
    <location>
        <begin position="522"/>
        <end position="537"/>
    </location>
</feature>
<evidence type="ECO:0000256" key="3">
    <source>
        <dbReference type="SAM" id="MobiDB-lite"/>
    </source>
</evidence>
<reference evidence="5 6" key="1">
    <citation type="journal article" date="2023" name="Int. J. Mol. Sci.">
        <title>De Novo Assembly and Annotation of 11 Diverse Shrub Willow (Salix) Genomes Reveals Novel Gene Organization in Sex-Linked Regions.</title>
        <authorList>
            <person name="Hyden B."/>
            <person name="Feng K."/>
            <person name="Yates T.B."/>
            <person name="Jawdy S."/>
            <person name="Cereghino C."/>
            <person name="Smart L.B."/>
            <person name="Muchero W."/>
        </authorList>
    </citation>
    <scope>NUCLEOTIDE SEQUENCE [LARGE SCALE GENOMIC DNA]</scope>
    <source>
        <tissue evidence="5">Shoot tip</tissue>
    </source>
</reference>
<dbReference type="Proteomes" id="UP001151529">
    <property type="component" value="Chromosome 18"/>
</dbReference>
<feature type="region of interest" description="Disordered" evidence="3">
    <location>
        <begin position="510"/>
        <end position="537"/>
    </location>
</feature>
<feature type="domain" description="RecQ mediated genome instability protein 1 OB-fold" evidence="4">
    <location>
        <begin position="81"/>
        <end position="183"/>
    </location>
</feature>
<name>A0A9Q0SDR9_SALVM</name>
<dbReference type="Pfam" id="PF08585">
    <property type="entry name" value="RMI1_N_C"/>
    <property type="match status" value="1"/>
</dbReference>
<dbReference type="EMBL" id="JAPFFL010000017">
    <property type="protein sequence ID" value="KAJ6673712.1"/>
    <property type="molecule type" value="Genomic_DNA"/>
</dbReference>
<feature type="compositionally biased region" description="Basic and acidic residues" evidence="3">
    <location>
        <begin position="358"/>
        <end position="369"/>
    </location>
</feature>
<dbReference type="PANTHER" id="PTHR13681:SF24">
    <property type="entry name" value="TUDOR DOMAIN-CONTAINING PROTEIN 3"/>
    <property type="match status" value="1"/>
</dbReference>
<dbReference type="InterPro" id="IPR042470">
    <property type="entry name" value="RMI1_N_C_sf"/>
</dbReference>
<dbReference type="PANTHER" id="PTHR13681">
    <property type="entry name" value="SURVIVAL OF MOTOR NEURON-RELATED-SPLICING FACTOR 30-RELATED"/>
    <property type="match status" value="1"/>
</dbReference>
<evidence type="ECO:0000256" key="1">
    <source>
        <dbReference type="ARBA" id="ARBA00004123"/>
    </source>
</evidence>
<gene>
    <name evidence="5" type="ORF">OIU85_012698</name>
</gene>
<evidence type="ECO:0000259" key="4">
    <source>
        <dbReference type="Pfam" id="PF08585"/>
    </source>
</evidence>
<dbReference type="SMART" id="SM01161">
    <property type="entry name" value="DUF1767"/>
    <property type="match status" value="1"/>
</dbReference>
<accession>A0A9Q0SDR9</accession>
<dbReference type="Gene3D" id="2.40.50.770">
    <property type="entry name" value="RecQ-mediated genome instability protein Rmi1, C-terminal domain"/>
    <property type="match status" value="1"/>
</dbReference>